<evidence type="ECO:0000256" key="3">
    <source>
        <dbReference type="ARBA" id="ARBA00022679"/>
    </source>
</evidence>
<reference evidence="9 10" key="1">
    <citation type="submission" date="2019-03" db="EMBL/GenBank/DDBJ databases">
        <authorList>
            <person name="Gaulin E."/>
            <person name="Dumas B."/>
        </authorList>
    </citation>
    <scope>NUCLEOTIDE SEQUENCE [LARGE SCALE GENOMIC DNA]</scope>
    <source>
        <strain evidence="9">CBS 568.67</strain>
    </source>
</reference>
<dbReference type="Pfam" id="PF01553">
    <property type="entry name" value="Acyltransferase"/>
    <property type="match status" value="1"/>
</dbReference>
<keyword evidence="6" id="KW-0472">Membrane</keyword>
<dbReference type="SUPFAM" id="SSF69593">
    <property type="entry name" value="Glycerol-3-phosphate (1)-acyltransferase"/>
    <property type="match status" value="1"/>
</dbReference>
<evidence type="ECO:0000313" key="9">
    <source>
        <dbReference type="EMBL" id="VFT86293.1"/>
    </source>
</evidence>
<dbReference type="EMBL" id="CAADRA010005162">
    <property type="protein sequence ID" value="VFT86293.1"/>
    <property type="molecule type" value="Genomic_DNA"/>
</dbReference>
<evidence type="ECO:0000313" key="8">
    <source>
        <dbReference type="EMBL" id="KAF0700027.1"/>
    </source>
</evidence>
<dbReference type="OrthoDB" id="417078at2759"/>
<dbReference type="PANTHER" id="PTHR10434:SF64">
    <property type="entry name" value="1-ACYL-SN-GLYCEROL-3-PHOSPHATE ACYLTRANSFERASE-RELATED"/>
    <property type="match status" value="1"/>
</dbReference>
<evidence type="ECO:0000313" key="10">
    <source>
        <dbReference type="Proteomes" id="UP000332933"/>
    </source>
</evidence>
<keyword evidence="6" id="KW-0812">Transmembrane</keyword>
<name>A0A485KN55_9STRA</name>
<evidence type="ECO:0000256" key="2">
    <source>
        <dbReference type="ARBA" id="ARBA00022516"/>
    </source>
</evidence>
<keyword evidence="4" id="KW-0443">Lipid metabolism</keyword>
<evidence type="ECO:0000259" key="7">
    <source>
        <dbReference type="Pfam" id="PF01553"/>
    </source>
</evidence>
<evidence type="ECO:0000256" key="4">
    <source>
        <dbReference type="ARBA" id="ARBA00023098"/>
    </source>
</evidence>
<dbReference type="GO" id="GO:0003841">
    <property type="term" value="F:1-acylglycerol-3-phosphate O-acyltransferase activity"/>
    <property type="evidence" value="ECO:0007669"/>
    <property type="project" value="TreeGrafter"/>
</dbReference>
<reference evidence="8" key="2">
    <citation type="submission" date="2019-06" db="EMBL/GenBank/DDBJ databases">
        <title>Genomics analysis of Aphanomyces spp. identifies a new class of oomycete effector associated with host adaptation.</title>
        <authorList>
            <person name="Gaulin E."/>
        </authorList>
    </citation>
    <scope>NUCLEOTIDE SEQUENCE</scope>
    <source>
        <strain evidence="8">CBS 578.67</strain>
    </source>
</reference>
<accession>A0A485KN55</accession>
<dbReference type="InterPro" id="IPR002123">
    <property type="entry name" value="Plipid/glycerol_acylTrfase"/>
</dbReference>
<feature type="domain" description="Phospholipid/glycerol acyltransferase" evidence="7">
    <location>
        <begin position="88"/>
        <end position="145"/>
    </location>
</feature>
<feature type="transmembrane region" description="Helical" evidence="6">
    <location>
        <begin position="27"/>
        <end position="55"/>
    </location>
</feature>
<keyword evidence="5" id="KW-0012">Acyltransferase</keyword>
<keyword evidence="10" id="KW-1185">Reference proteome</keyword>
<dbReference type="PANTHER" id="PTHR10434">
    <property type="entry name" value="1-ACYL-SN-GLYCEROL-3-PHOSPHATE ACYLTRANSFERASE"/>
    <property type="match status" value="1"/>
</dbReference>
<protein>
    <submittedName>
        <fullName evidence="9">Aste57867_9413 protein</fullName>
    </submittedName>
</protein>
<dbReference type="Proteomes" id="UP000332933">
    <property type="component" value="Unassembled WGS sequence"/>
</dbReference>
<dbReference type="CDD" id="cd07989">
    <property type="entry name" value="LPLAT_AGPAT-like"/>
    <property type="match status" value="1"/>
</dbReference>
<evidence type="ECO:0000256" key="5">
    <source>
        <dbReference type="ARBA" id="ARBA00023315"/>
    </source>
</evidence>
<sequence length="255" mass="28896">MCGRRTCAIECDPKPPRARNRAAAHDLLGVVMAIARLCTVVLLMFGGFGINFFFIPLRWTHLVLRKYGDPNNSLPMDKVQQAMATVIERAKKSLQTLAQVVFDFGRSVAIAPEGTRSKTGLLGDFKKGPFYLQSDVNKPISPVIIQGCYELCRPGRWYSVPRKGFVRFLPQFHVDPTMSRNMNRLALRRVFLKALAEPVPDDLSDVPDNRFMKLHYGTLVSLWFIVPGMLHGHLLRHPLRRSSASRGLFLFMRSL</sequence>
<comment type="pathway">
    <text evidence="1">Lipid metabolism.</text>
</comment>
<organism evidence="9 10">
    <name type="scientific">Aphanomyces stellatus</name>
    <dbReference type="NCBI Taxonomy" id="120398"/>
    <lineage>
        <taxon>Eukaryota</taxon>
        <taxon>Sar</taxon>
        <taxon>Stramenopiles</taxon>
        <taxon>Oomycota</taxon>
        <taxon>Saprolegniomycetes</taxon>
        <taxon>Saprolegniales</taxon>
        <taxon>Verrucalvaceae</taxon>
        <taxon>Aphanomyces</taxon>
    </lineage>
</organism>
<dbReference type="GO" id="GO:0006654">
    <property type="term" value="P:phosphatidic acid biosynthetic process"/>
    <property type="evidence" value="ECO:0007669"/>
    <property type="project" value="TreeGrafter"/>
</dbReference>
<dbReference type="EMBL" id="VJMH01005141">
    <property type="protein sequence ID" value="KAF0700027.1"/>
    <property type="molecule type" value="Genomic_DNA"/>
</dbReference>
<evidence type="ECO:0000256" key="1">
    <source>
        <dbReference type="ARBA" id="ARBA00005189"/>
    </source>
</evidence>
<keyword evidence="6" id="KW-1133">Transmembrane helix</keyword>
<dbReference type="AlphaFoldDB" id="A0A485KN55"/>
<keyword evidence="2" id="KW-0444">Lipid biosynthesis</keyword>
<keyword evidence="3" id="KW-0808">Transferase</keyword>
<evidence type="ECO:0000256" key="6">
    <source>
        <dbReference type="SAM" id="Phobius"/>
    </source>
</evidence>
<gene>
    <name evidence="9" type="primary">Aste57867_9413</name>
    <name evidence="8" type="ORF">As57867_009377</name>
    <name evidence="9" type="ORF">ASTE57867_9413</name>
</gene>
<proteinExistence type="predicted"/>